<comment type="caution">
    <text evidence="3">The sequence shown here is derived from an EMBL/GenBank/DDBJ whole genome shotgun (WGS) entry which is preliminary data.</text>
</comment>
<dbReference type="InterPro" id="IPR006135">
    <property type="entry name" value="T3SS_substrate_exporter"/>
</dbReference>
<gene>
    <name evidence="3" type="ORF">Q4521_02440</name>
</gene>
<dbReference type="PANTHER" id="PTHR30531">
    <property type="entry name" value="FLAGELLAR BIOSYNTHETIC PROTEIN FLHB"/>
    <property type="match status" value="1"/>
</dbReference>
<accession>A0AAW7X3W2</accession>
<dbReference type="GO" id="GO:0005886">
    <property type="term" value="C:plasma membrane"/>
    <property type="evidence" value="ECO:0007669"/>
    <property type="project" value="TreeGrafter"/>
</dbReference>
<protein>
    <recommendedName>
        <fullName evidence="1">Flagellar biosynthetic protein FlhB</fullName>
    </recommendedName>
</protein>
<evidence type="ECO:0000256" key="1">
    <source>
        <dbReference type="ARBA" id="ARBA00021622"/>
    </source>
</evidence>
<keyword evidence="2" id="KW-0653">Protein transport</keyword>
<organism evidence="3 4">
    <name type="scientific">Saccharophagus degradans</name>
    <dbReference type="NCBI Taxonomy" id="86304"/>
    <lineage>
        <taxon>Bacteria</taxon>
        <taxon>Pseudomonadati</taxon>
        <taxon>Pseudomonadota</taxon>
        <taxon>Gammaproteobacteria</taxon>
        <taxon>Cellvibrionales</taxon>
        <taxon>Cellvibrionaceae</taxon>
        <taxon>Saccharophagus</taxon>
    </lineage>
</organism>
<evidence type="ECO:0000313" key="4">
    <source>
        <dbReference type="Proteomes" id="UP001169760"/>
    </source>
</evidence>
<reference evidence="3" key="1">
    <citation type="submission" date="2023-07" db="EMBL/GenBank/DDBJ databases">
        <title>Genome content predicts the carbon catabolic preferences of heterotrophic bacteria.</title>
        <authorList>
            <person name="Gralka M."/>
        </authorList>
    </citation>
    <scope>NUCLEOTIDE SEQUENCE</scope>
    <source>
        <strain evidence="3">I3M17_2</strain>
    </source>
</reference>
<dbReference type="EMBL" id="JAUOPB010000001">
    <property type="protein sequence ID" value="MDO6421321.1"/>
    <property type="molecule type" value="Genomic_DNA"/>
</dbReference>
<dbReference type="Proteomes" id="UP001169760">
    <property type="component" value="Unassembled WGS sequence"/>
</dbReference>
<dbReference type="RefSeq" id="WP_216063962.1">
    <property type="nucleotide sequence ID" value="NZ_CP123764.1"/>
</dbReference>
<dbReference type="PANTHER" id="PTHR30531:SF12">
    <property type="entry name" value="FLAGELLAR BIOSYNTHETIC PROTEIN FLHB"/>
    <property type="match status" value="1"/>
</dbReference>
<name>A0AAW7X3W2_9GAMM</name>
<sequence length="98" mass="10723">MTDLTETHQKLAKAVALYYDGENTPIVTAKGLGEEAQEIIRIAEESGVPLCDNALLVELLAQLELGDSIPGSLYTAIAHILSFAYQLELDYHPLPIDR</sequence>
<evidence type="ECO:0000256" key="2">
    <source>
        <dbReference type="ARBA" id="ARBA00023225"/>
    </source>
</evidence>
<evidence type="ECO:0000313" key="3">
    <source>
        <dbReference type="EMBL" id="MDO6421321.1"/>
    </source>
</evidence>
<proteinExistence type="predicted"/>
<dbReference type="AlphaFoldDB" id="A0AAW7X3W2"/>
<dbReference type="Pfam" id="PF01312">
    <property type="entry name" value="Bac_export_2"/>
    <property type="match status" value="1"/>
</dbReference>
<keyword evidence="2" id="KW-1006">Bacterial flagellum protein export</keyword>
<dbReference type="GO" id="GO:0009306">
    <property type="term" value="P:protein secretion"/>
    <property type="evidence" value="ECO:0007669"/>
    <property type="project" value="InterPro"/>
</dbReference>
<keyword evidence="2" id="KW-0813">Transport</keyword>